<accession>A0A0N7L4G6</accession>
<evidence type="ECO:0000256" key="1">
    <source>
        <dbReference type="SAM" id="MobiDB-lite"/>
    </source>
</evidence>
<dbReference type="GO" id="GO:1990112">
    <property type="term" value="C:RQC complex"/>
    <property type="evidence" value="ECO:0007669"/>
    <property type="project" value="TreeGrafter"/>
</dbReference>
<organism evidence="2 3">
    <name type="scientific">Plasmopara halstedii</name>
    <name type="common">Downy mildew of sunflower</name>
    <dbReference type="NCBI Taxonomy" id="4781"/>
    <lineage>
        <taxon>Eukaryota</taxon>
        <taxon>Sar</taxon>
        <taxon>Stramenopiles</taxon>
        <taxon>Oomycota</taxon>
        <taxon>Peronosporomycetes</taxon>
        <taxon>Peronosporales</taxon>
        <taxon>Peronosporaceae</taxon>
        <taxon>Plasmopara</taxon>
    </lineage>
</organism>
<dbReference type="OMA" id="IWGKMPP"/>
<sequence>MSEREAEAHSQSLEEEESGEDDQKYKRSTNIGFSFLVDSDESESEDSDKEEQNEEKKEDLKKPSVAFEPSKSKNRKSMNGNYRKQRKGDDEIEEKQSLDDIFNAVLAEAGNLSVEDATSTRNEQEQSLFGVQLKFANADKEMKRIFGVKDSGPTIHRKRGDPRSAARLIAKKVMMVSPLDEWPRPPTFVGGGIRWTRSNKPKGIGWNSLCHYYEVTWSIAYRKLQDEFELLQRTHDPNLIAHFLQRHPYHIDALLTMSEFFQHHGQMDQATDCIKRCIYVFELAWTDQFDVCKGNCRMDIQTKNNDGFFRALFMHMKQIGRRGCMRSAFETAKLLLSLDPHGDPMNVLLAIDYYALTSRQYQFVIDLSDSKLPVVDRIACETTMLRKKSNKAAPLDTSDSVLALPNLEFSLALAQFFLGNESEAKTKLATALLKYPAVLKPLLEKIAVDVSSSQWQPILSSCAFANVCNVGEEQSVLQHLLDIYVTRNHSIWKANNVQSFLLQSAQYALASPAFVSAIAQVLKLPACLHKYARAVKADYSDEVTTLPADHPMLQPPQVENEQLLEALAQEEFAADDLPADANPFLLFLQTLLPWNQVCVIMKSPRKNLYDSHTRQSLQCLVI</sequence>
<dbReference type="EMBL" id="CCYD01000322">
    <property type="protein sequence ID" value="CEG38619.1"/>
    <property type="molecule type" value="Genomic_DNA"/>
</dbReference>
<dbReference type="Pfam" id="PF04910">
    <property type="entry name" value="Tcf25"/>
    <property type="match status" value="1"/>
</dbReference>
<dbReference type="Proteomes" id="UP000054928">
    <property type="component" value="Unassembled WGS sequence"/>
</dbReference>
<dbReference type="InterPro" id="IPR006994">
    <property type="entry name" value="TCF25/Rqc1"/>
</dbReference>
<protein>
    <submittedName>
        <fullName evidence="2">Uncharacterized conserved protein</fullName>
    </submittedName>
</protein>
<dbReference type="PANTHER" id="PTHR22684:SF0">
    <property type="entry name" value="RIBOSOME QUALITY CONTROL COMPLEX SUBUNIT TCF25"/>
    <property type="match status" value="1"/>
</dbReference>
<name>A0A0N7L4G6_PLAHL</name>
<dbReference type="GeneID" id="36403736"/>
<keyword evidence="3" id="KW-1185">Reference proteome</keyword>
<dbReference type="RefSeq" id="XP_024574988.1">
    <property type="nucleotide sequence ID" value="XM_024724075.1"/>
</dbReference>
<evidence type="ECO:0000313" key="2">
    <source>
        <dbReference type="EMBL" id="CEG38619.1"/>
    </source>
</evidence>
<dbReference type="AlphaFoldDB" id="A0A0N7L4G6"/>
<reference evidence="3" key="1">
    <citation type="submission" date="2014-09" db="EMBL/GenBank/DDBJ databases">
        <authorList>
            <person name="Sharma Rahul"/>
            <person name="Thines Marco"/>
        </authorList>
    </citation>
    <scope>NUCLEOTIDE SEQUENCE [LARGE SCALE GENOMIC DNA]</scope>
</reference>
<dbReference type="STRING" id="4781.A0A0N7L4G6"/>
<feature type="region of interest" description="Disordered" evidence="1">
    <location>
        <begin position="1"/>
        <end position="94"/>
    </location>
</feature>
<evidence type="ECO:0000313" key="3">
    <source>
        <dbReference type="Proteomes" id="UP000054928"/>
    </source>
</evidence>
<proteinExistence type="predicted"/>
<dbReference type="PANTHER" id="PTHR22684">
    <property type="entry name" value="NULP1-RELATED"/>
    <property type="match status" value="1"/>
</dbReference>
<feature type="compositionally biased region" description="Acidic residues" evidence="1">
    <location>
        <begin position="38"/>
        <end position="53"/>
    </location>
</feature>
<dbReference type="OrthoDB" id="205993at2759"/>